<gene>
    <name evidence="1" type="ORF">SO802_021845</name>
</gene>
<sequence>MSVVSKNYPVDYNPKHIALEEIFEEQSGFSTENAEAMVQIQWLWPREETAAEYERQRENFFNELEIVFADVLHLDANSGVTLKIKGM</sequence>
<proteinExistence type="predicted"/>
<protein>
    <submittedName>
        <fullName evidence="1">Uncharacterized protein</fullName>
    </submittedName>
</protein>
<dbReference type="Proteomes" id="UP001459277">
    <property type="component" value="Unassembled WGS sequence"/>
</dbReference>
<dbReference type="EMBL" id="JAZDWU010000007">
    <property type="protein sequence ID" value="KAK9997159.1"/>
    <property type="molecule type" value="Genomic_DNA"/>
</dbReference>
<organism evidence="1 2">
    <name type="scientific">Lithocarpus litseifolius</name>
    <dbReference type="NCBI Taxonomy" id="425828"/>
    <lineage>
        <taxon>Eukaryota</taxon>
        <taxon>Viridiplantae</taxon>
        <taxon>Streptophyta</taxon>
        <taxon>Embryophyta</taxon>
        <taxon>Tracheophyta</taxon>
        <taxon>Spermatophyta</taxon>
        <taxon>Magnoliopsida</taxon>
        <taxon>eudicotyledons</taxon>
        <taxon>Gunneridae</taxon>
        <taxon>Pentapetalae</taxon>
        <taxon>rosids</taxon>
        <taxon>fabids</taxon>
        <taxon>Fagales</taxon>
        <taxon>Fagaceae</taxon>
        <taxon>Lithocarpus</taxon>
    </lineage>
</organism>
<accession>A0AAW2CKC0</accession>
<keyword evidence="2" id="KW-1185">Reference proteome</keyword>
<evidence type="ECO:0000313" key="1">
    <source>
        <dbReference type="EMBL" id="KAK9997159.1"/>
    </source>
</evidence>
<evidence type="ECO:0000313" key="2">
    <source>
        <dbReference type="Proteomes" id="UP001459277"/>
    </source>
</evidence>
<dbReference type="AlphaFoldDB" id="A0AAW2CKC0"/>
<reference evidence="1 2" key="1">
    <citation type="submission" date="2024-01" db="EMBL/GenBank/DDBJ databases">
        <title>A telomere-to-telomere, gap-free genome of sweet tea (Lithocarpus litseifolius).</title>
        <authorList>
            <person name="Zhou J."/>
        </authorList>
    </citation>
    <scope>NUCLEOTIDE SEQUENCE [LARGE SCALE GENOMIC DNA]</scope>
    <source>
        <strain evidence="1">Zhou-2022a</strain>
        <tissue evidence="1">Leaf</tissue>
    </source>
</reference>
<name>A0AAW2CKC0_9ROSI</name>
<comment type="caution">
    <text evidence="1">The sequence shown here is derived from an EMBL/GenBank/DDBJ whole genome shotgun (WGS) entry which is preliminary data.</text>
</comment>